<feature type="compositionally biased region" description="Basic residues" evidence="1">
    <location>
        <begin position="150"/>
        <end position="163"/>
    </location>
</feature>
<dbReference type="EMBL" id="JACEIK010008850">
    <property type="protein sequence ID" value="MCE3051691.1"/>
    <property type="molecule type" value="Genomic_DNA"/>
</dbReference>
<evidence type="ECO:0000313" key="5">
    <source>
        <dbReference type="Proteomes" id="UP000823775"/>
    </source>
</evidence>
<feature type="region of interest" description="Disordered" evidence="1">
    <location>
        <begin position="103"/>
        <end position="123"/>
    </location>
</feature>
<feature type="region of interest" description="Disordered" evidence="1">
    <location>
        <begin position="1"/>
        <end position="39"/>
    </location>
</feature>
<dbReference type="Proteomes" id="UP000823775">
    <property type="component" value="Unassembled WGS sequence"/>
</dbReference>
<name>A0ABS8WNS9_DATST</name>
<gene>
    <name evidence="4" type="ORF">HAX54_050527</name>
</gene>
<protein>
    <recommendedName>
        <fullName evidence="3">Agenet-like domain-containing protein</fullName>
    </recommendedName>
</protein>
<feature type="region of interest" description="Disordered" evidence="1">
    <location>
        <begin position="141"/>
        <end position="163"/>
    </location>
</feature>
<dbReference type="Pfam" id="PF05641">
    <property type="entry name" value="Agenet"/>
    <property type="match status" value="1"/>
</dbReference>
<evidence type="ECO:0000259" key="3">
    <source>
        <dbReference type="Pfam" id="PF05641"/>
    </source>
</evidence>
<accession>A0ABS8WNS9</accession>
<keyword evidence="5" id="KW-1185">Reference proteome</keyword>
<evidence type="ECO:0000256" key="2">
    <source>
        <dbReference type="SAM" id="Phobius"/>
    </source>
</evidence>
<feature type="domain" description="Agenet-like" evidence="3">
    <location>
        <begin position="46"/>
        <end position="93"/>
    </location>
</feature>
<evidence type="ECO:0000313" key="4">
    <source>
        <dbReference type="EMBL" id="MCE3051691.1"/>
    </source>
</evidence>
<keyword evidence="2" id="KW-1133">Transmembrane helix</keyword>
<evidence type="ECO:0000256" key="1">
    <source>
        <dbReference type="SAM" id="MobiDB-lite"/>
    </source>
</evidence>
<feature type="transmembrane region" description="Helical" evidence="2">
    <location>
        <begin position="168"/>
        <end position="192"/>
    </location>
</feature>
<reference evidence="4 5" key="1">
    <citation type="journal article" date="2021" name="BMC Genomics">
        <title>Datura genome reveals duplications of psychoactive alkaloid biosynthetic genes and high mutation rate following tissue culture.</title>
        <authorList>
            <person name="Rajewski A."/>
            <person name="Carter-House D."/>
            <person name="Stajich J."/>
            <person name="Litt A."/>
        </authorList>
    </citation>
    <scope>NUCLEOTIDE SEQUENCE [LARGE SCALE GENOMIC DNA]</scope>
    <source>
        <strain evidence="4">AR-01</strain>
    </source>
</reference>
<keyword evidence="2" id="KW-0472">Membrane</keyword>
<sequence length="195" mass="21082">MVQLHRDTAVVQAAPTHKEAERKQHSARQTPGIRSRMPSGGGVLAVKSVEDGILGSWNLGTVIGCDDLFFQVKYDHVLSDHGSDNLVEFVSVSPIGYGVTPANEKAIPPRKNKESSVSPHDFSLIPPPVVDETGILSSTKSDLPALANSKPRRERPPTKKKKIKGKTLCLHSLALPVSCTPSILALISFLIYDET</sequence>
<dbReference type="InterPro" id="IPR008395">
    <property type="entry name" value="Agenet-like_dom"/>
</dbReference>
<keyword evidence="2" id="KW-0812">Transmembrane</keyword>
<organism evidence="4 5">
    <name type="scientific">Datura stramonium</name>
    <name type="common">Jimsonweed</name>
    <name type="synonym">Common thornapple</name>
    <dbReference type="NCBI Taxonomy" id="4076"/>
    <lineage>
        <taxon>Eukaryota</taxon>
        <taxon>Viridiplantae</taxon>
        <taxon>Streptophyta</taxon>
        <taxon>Embryophyta</taxon>
        <taxon>Tracheophyta</taxon>
        <taxon>Spermatophyta</taxon>
        <taxon>Magnoliopsida</taxon>
        <taxon>eudicotyledons</taxon>
        <taxon>Gunneridae</taxon>
        <taxon>Pentapetalae</taxon>
        <taxon>asterids</taxon>
        <taxon>lamiids</taxon>
        <taxon>Solanales</taxon>
        <taxon>Solanaceae</taxon>
        <taxon>Solanoideae</taxon>
        <taxon>Datureae</taxon>
        <taxon>Datura</taxon>
    </lineage>
</organism>
<comment type="caution">
    <text evidence="4">The sequence shown here is derived from an EMBL/GenBank/DDBJ whole genome shotgun (WGS) entry which is preliminary data.</text>
</comment>
<proteinExistence type="predicted"/>